<dbReference type="AlphaFoldDB" id="A0A9J6ZGL1"/>
<sequence>MLNNSYWLTNVMLEQGYIYENEQVAGTSTKRCHIRIEGNIIAEIIGAEQDLQSNLPKYDCKELLMLPPFEEAHIHLDKTYYDGPWKAVKKVSNIFERIEEEKVLLPKLLPTAQQQAESILTLIQGFGATHVRCHSNIEPVSGLQRLEATKRALDTFSSKISSEIVAFPQHGLLRSDSVQLVKQSLAEGATLVGGVDPFSVDGDIERSLQTTVELAVSNNAGIDIHLHDGNDEGKQTLMRLADLTEEAGLHGKVTVSHAFWFAGADPIEALEVAKRMATLGMSITSTVPIGRMMMPLPMLYNNGVNVKLATDSLTDHWSPFGNGDLLETAGLFAKLYGRSDELSLSQTLGFITGGITPLDQKGDQVWPKTGDIASFVLLQASCSAEAIARRAERKAVWYEGRLVNGTL</sequence>
<dbReference type="InterPro" id="IPR013108">
    <property type="entry name" value="Amidohydro_3"/>
</dbReference>
<dbReference type="SUPFAM" id="SSF51556">
    <property type="entry name" value="Metallo-dependent hydrolases"/>
    <property type="match status" value="1"/>
</dbReference>
<dbReference type="Proteomes" id="UP001056756">
    <property type="component" value="Chromosome"/>
</dbReference>
<dbReference type="Gene3D" id="3.20.20.140">
    <property type="entry name" value="Metal-dependent hydrolases"/>
    <property type="match status" value="1"/>
</dbReference>
<dbReference type="InterPro" id="IPR032466">
    <property type="entry name" value="Metal_Hydrolase"/>
</dbReference>
<proteinExistence type="predicted"/>
<name>A0A9J6ZGL1_9BACL</name>
<dbReference type="CDD" id="cd01293">
    <property type="entry name" value="Bact_CD"/>
    <property type="match status" value="1"/>
</dbReference>
<dbReference type="PANTHER" id="PTHR32027">
    <property type="entry name" value="CYTOSINE DEAMINASE"/>
    <property type="match status" value="1"/>
</dbReference>
<evidence type="ECO:0000259" key="1">
    <source>
        <dbReference type="Pfam" id="PF07969"/>
    </source>
</evidence>
<dbReference type="InterPro" id="IPR052349">
    <property type="entry name" value="Metallo-hydrolase_Enzymes"/>
</dbReference>
<dbReference type="NCBIfam" id="NF005312">
    <property type="entry name" value="PRK06846.1"/>
    <property type="match status" value="1"/>
</dbReference>
<reference evidence="2" key="1">
    <citation type="submission" date="2022-05" db="EMBL/GenBank/DDBJ databases">
        <title>Novel bacterial taxa in a minimal lignocellulolytic consortium and its capacity to transform plastics disclosed by genome-resolved metagenomics.</title>
        <authorList>
            <person name="Rodriguez C.A.D."/>
            <person name="Diaz-Garcia L."/>
            <person name="Herrera K."/>
            <person name="Tarazona N.A."/>
            <person name="Sproer C."/>
            <person name="Overmann J."/>
            <person name="Jimenez D.J."/>
        </authorList>
    </citation>
    <scope>NUCLEOTIDE SEQUENCE</scope>
    <source>
        <strain evidence="2">MAG5</strain>
    </source>
</reference>
<accession>A0A9J6ZGL1</accession>
<gene>
    <name evidence="2" type="ORF">NAG76_02645</name>
</gene>
<dbReference type="KEGG" id="plig:NAG76_02645"/>
<dbReference type="InterPro" id="IPR011059">
    <property type="entry name" value="Metal-dep_hydrolase_composite"/>
</dbReference>
<dbReference type="Pfam" id="PF07969">
    <property type="entry name" value="Amidohydro_3"/>
    <property type="match status" value="1"/>
</dbReference>
<feature type="domain" description="Amidohydrolase 3" evidence="1">
    <location>
        <begin position="120"/>
        <end position="403"/>
    </location>
</feature>
<dbReference type="EMBL" id="CP097899">
    <property type="protein sequence ID" value="URN95175.1"/>
    <property type="molecule type" value="Genomic_DNA"/>
</dbReference>
<dbReference type="GO" id="GO:0016814">
    <property type="term" value="F:hydrolase activity, acting on carbon-nitrogen (but not peptide) bonds, in cyclic amidines"/>
    <property type="evidence" value="ECO:0007669"/>
    <property type="project" value="TreeGrafter"/>
</dbReference>
<dbReference type="PANTHER" id="PTHR32027:SF9">
    <property type="entry name" value="BLL3847 PROTEIN"/>
    <property type="match status" value="1"/>
</dbReference>
<dbReference type="Gene3D" id="2.30.40.10">
    <property type="entry name" value="Urease, subunit C, domain 1"/>
    <property type="match status" value="1"/>
</dbReference>
<dbReference type="SUPFAM" id="SSF51338">
    <property type="entry name" value="Composite domain of metallo-dependent hydrolases"/>
    <property type="match status" value="1"/>
</dbReference>
<protein>
    <submittedName>
        <fullName evidence="2">Amidohydrolase</fullName>
    </submittedName>
</protein>
<organism evidence="2 3">
    <name type="scientific">Candidatus Pristimantibacillus lignocellulolyticus</name>
    <dbReference type="NCBI Taxonomy" id="2994561"/>
    <lineage>
        <taxon>Bacteria</taxon>
        <taxon>Bacillati</taxon>
        <taxon>Bacillota</taxon>
        <taxon>Bacilli</taxon>
        <taxon>Bacillales</taxon>
        <taxon>Paenibacillaceae</taxon>
        <taxon>Candidatus Pristimantibacillus</taxon>
    </lineage>
</organism>
<evidence type="ECO:0000313" key="3">
    <source>
        <dbReference type="Proteomes" id="UP001056756"/>
    </source>
</evidence>
<evidence type="ECO:0000313" key="2">
    <source>
        <dbReference type="EMBL" id="URN95175.1"/>
    </source>
</evidence>